<dbReference type="Gene3D" id="3.30.2320.80">
    <property type="match status" value="1"/>
</dbReference>
<dbReference type="Proteomes" id="UP000809273">
    <property type="component" value="Unassembled WGS sequence"/>
</dbReference>
<feature type="binding site" evidence="4">
    <location>
        <position position="76"/>
    </location>
    <ligand>
        <name>Zn(2+)</name>
        <dbReference type="ChEBI" id="CHEBI:29105"/>
    </ligand>
</feature>
<feature type="binding site" evidence="4">
    <location>
        <position position="94"/>
    </location>
    <ligand>
        <name>Zn(2+)</name>
        <dbReference type="ChEBI" id="CHEBI:29105"/>
    </ligand>
</feature>
<evidence type="ECO:0000256" key="2">
    <source>
        <dbReference type="ARBA" id="ARBA00022723"/>
    </source>
</evidence>
<comment type="similarity">
    <text evidence="4">Belongs to the HypA/HybF family.</text>
</comment>
<dbReference type="PIRSF" id="PIRSF004761">
    <property type="entry name" value="Hydrgn_mat_HypA"/>
    <property type="match status" value="1"/>
</dbReference>
<feature type="binding site" evidence="4">
    <location>
        <position position="91"/>
    </location>
    <ligand>
        <name>Zn(2+)</name>
        <dbReference type="ChEBI" id="CHEBI:29105"/>
    </ligand>
</feature>
<feature type="binding site" evidence="4">
    <location>
        <position position="2"/>
    </location>
    <ligand>
        <name>Ni(2+)</name>
        <dbReference type="ChEBI" id="CHEBI:49786"/>
    </ligand>
</feature>
<dbReference type="HAMAP" id="MF_00213">
    <property type="entry name" value="HypA_HybF"/>
    <property type="match status" value="1"/>
</dbReference>
<keyword evidence="3 4" id="KW-0862">Zinc</keyword>
<dbReference type="GO" id="GO:0008270">
    <property type="term" value="F:zinc ion binding"/>
    <property type="evidence" value="ECO:0007669"/>
    <property type="project" value="UniProtKB-UniRule"/>
</dbReference>
<keyword evidence="1 4" id="KW-0533">Nickel</keyword>
<gene>
    <name evidence="4 5" type="primary">hypA</name>
    <name evidence="5" type="ORF">JW984_03510</name>
</gene>
<dbReference type="GO" id="GO:0016151">
    <property type="term" value="F:nickel cation binding"/>
    <property type="evidence" value="ECO:0007669"/>
    <property type="project" value="UniProtKB-UniRule"/>
</dbReference>
<dbReference type="GO" id="GO:0051604">
    <property type="term" value="P:protein maturation"/>
    <property type="evidence" value="ECO:0007669"/>
    <property type="project" value="InterPro"/>
</dbReference>
<evidence type="ECO:0000256" key="4">
    <source>
        <dbReference type="HAMAP-Rule" id="MF_00213"/>
    </source>
</evidence>
<dbReference type="NCBIfam" id="TIGR00100">
    <property type="entry name" value="hypA"/>
    <property type="match status" value="1"/>
</dbReference>
<reference evidence="5" key="2">
    <citation type="submission" date="2021-01" db="EMBL/GenBank/DDBJ databases">
        <authorList>
            <person name="Hahn C.R."/>
            <person name="Youssef N.H."/>
            <person name="Elshahed M."/>
        </authorList>
    </citation>
    <scope>NUCLEOTIDE SEQUENCE</scope>
    <source>
        <strain evidence="5">Zod_Metabat.24</strain>
    </source>
</reference>
<reference evidence="5" key="1">
    <citation type="journal article" date="2021" name="Environ. Microbiol.">
        <title>Genomic characterization of three novel Desulfobacterota classes expand the metabolic and phylogenetic diversity of the phylum.</title>
        <authorList>
            <person name="Murphy C.L."/>
            <person name="Biggerstaff J."/>
            <person name="Eichhorn A."/>
            <person name="Ewing E."/>
            <person name="Shahan R."/>
            <person name="Soriano D."/>
            <person name="Stewart S."/>
            <person name="VanMol K."/>
            <person name="Walker R."/>
            <person name="Walters P."/>
            <person name="Elshahed M.S."/>
            <person name="Youssef N.H."/>
        </authorList>
    </citation>
    <scope>NUCLEOTIDE SEQUENCE</scope>
    <source>
        <strain evidence="5">Zod_Metabat.24</strain>
    </source>
</reference>
<evidence type="ECO:0000256" key="3">
    <source>
        <dbReference type="ARBA" id="ARBA00022833"/>
    </source>
</evidence>
<comment type="caution">
    <text evidence="5">The sequence shown here is derived from an EMBL/GenBank/DDBJ whole genome shotgun (WGS) entry which is preliminary data.</text>
</comment>
<dbReference type="PANTHER" id="PTHR34535">
    <property type="entry name" value="HYDROGENASE MATURATION FACTOR HYPA"/>
    <property type="match status" value="1"/>
</dbReference>
<protein>
    <recommendedName>
        <fullName evidence="4">Hydrogenase maturation factor HypA</fullName>
    </recommendedName>
</protein>
<comment type="function">
    <text evidence="4">Involved in the maturation of [NiFe] hydrogenases. Required for nickel insertion into the metal center of the hydrogenase.</text>
</comment>
<dbReference type="Pfam" id="PF01155">
    <property type="entry name" value="HypA"/>
    <property type="match status" value="1"/>
</dbReference>
<accession>A0A9D8KDQ0</accession>
<evidence type="ECO:0000313" key="6">
    <source>
        <dbReference type="Proteomes" id="UP000809273"/>
    </source>
</evidence>
<dbReference type="PANTHER" id="PTHR34535:SF3">
    <property type="entry name" value="HYDROGENASE MATURATION FACTOR HYPA"/>
    <property type="match status" value="1"/>
</dbReference>
<keyword evidence="2 4" id="KW-0479">Metal-binding</keyword>
<sequence length="115" mass="13083">MHELPVTEEILKIAVRHAERNGARRIISINLAIGDLSDLIDDWVQRYFDYLSKDSIADGAKLDIERVPITVMCGKCDKPFEVDKKEMNFNCPVCGEKGTELLKGREFTVKSIEIE</sequence>
<dbReference type="InterPro" id="IPR000688">
    <property type="entry name" value="HypA/HybF"/>
</dbReference>
<name>A0A9D8KDQ0_9DELT</name>
<organism evidence="5 6">
    <name type="scientific">Candidatus Zymogenus saltonus</name>
    <dbReference type="NCBI Taxonomy" id="2844893"/>
    <lineage>
        <taxon>Bacteria</taxon>
        <taxon>Deltaproteobacteria</taxon>
        <taxon>Candidatus Zymogenia</taxon>
        <taxon>Candidatus Zymogeniales</taxon>
        <taxon>Candidatus Zymogenaceae</taxon>
        <taxon>Candidatus Zymogenus</taxon>
    </lineage>
</organism>
<dbReference type="EMBL" id="JAFGIX010000017">
    <property type="protein sequence ID" value="MBN1572248.1"/>
    <property type="molecule type" value="Genomic_DNA"/>
</dbReference>
<feature type="binding site" evidence="4">
    <location>
        <position position="73"/>
    </location>
    <ligand>
        <name>Zn(2+)</name>
        <dbReference type="ChEBI" id="CHEBI:29105"/>
    </ligand>
</feature>
<dbReference type="AlphaFoldDB" id="A0A9D8KDQ0"/>
<evidence type="ECO:0000313" key="5">
    <source>
        <dbReference type="EMBL" id="MBN1572248.1"/>
    </source>
</evidence>
<proteinExistence type="inferred from homology"/>
<evidence type="ECO:0000256" key="1">
    <source>
        <dbReference type="ARBA" id="ARBA00022596"/>
    </source>
</evidence>